<dbReference type="AlphaFoldDB" id="A0A396JBQ0"/>
<dbReference type="GO" id="GO:0005524">
    <property type="term" value="F:ATP binding"/>
    <property type="evidence" value="ECO:0007669"/>
    <property type="project" value="UniProtKB-KW"/>
</dbReference>
<dbReference type="Gramene" id="rna10830">
    <property type="protein sequence ID" value="RHN74722.1"/>
    <property type="gene ID" value="gene10830"/>
</dbReference>
<evidence type="ECO:0000256" key="2">
    <source>
        <dbReference type="ARBA" id="ARBA00022821"/>
    </source>
</evidence>
<accession>A0A396JBQ0</accession>
<dbReference type="SUPFAM" id="SSF52540">
    <property type="entry name" value="P-loop containing nucleoside triphosphate hydrolases"/>
    <property type="match status" value="1"/>
</dbReference>
<evidence type="ECO:0000259" key="4">
    <source>
        <dbReference type="Pfam" id="PF00931"/>
    </source>
</evidence>
<evidence type="ECO:0000256" key="1">
    <source>
        <dbReference type="ARBA" id="ARBA00022741"/>
    </source>
</evidence>
<reference evidence="5" key="1">
    <citation type="journal article" date="2018" name="Nat. Plants">
        <title>Whole-genome landscape of Medicago truncatula symbiotic genes.</title>
        <authorList>
            <person name="Pecrix Y."/>
            <person name="Gamas P."/>
            <person name="Carrere S."/>
        </authorList>
    </citation>
    <scope>NUCLEOTIDE SEQUENCE</scope>
    <source>
        <tissue evidence="5">Leaves</tissue>
    </source>
</reference>
<protein>
    <submittedName>
        <fullName evidence="5">Putative P-loop containing nucleoside triphosphate hydrolase</fullName>
    </submittedName>
</protein>
<evidence type="ECO:0000313" key="5">
    <source>
        <dbReference type="EMBL" id="RHN74722.1"/>
    </source>
</evidence>
<sequence>MKFNKESIEGRATQLRNRLTKEKSILVILDDIWGRLDLVEVGIPFGDDHKGCKLVVTSRDLNVLNCEMNIQKAFRIDVLHQEDSWKLFEKMAGDIVHEFNIKPIAVEVARCCAELPLLIVTVAKALRKKRSLRLEGCLKPIGEI</sequence>
<dbReference type="PANTHER" id="PTHR33463">
    <property type="entry name" value="NB-ARC DOMAIN-CONTAINING PROTEIN-RELATED"/>
    <property type="match status" value="1"/>
</dbReference>
<dbReference type="GO" id="GO:0016787">
    <property type="term" value="F:hydrolase activity"/>
    <property type="evidence" value="ECO:0007669"/>
    <property type="project" value="UniProtKB-KW"/>
</dbReference>
<dbReference type="Gene3D" id="1.10.8.430">
    <property type="entry name" value="Helical domain of apoptotic protease-activating factors"/>
    <property type="match status" value="1"/>
</dbReference>
<comment type="caution">
    <text evidence="5">The sequence shown here is derived from an EMBL/GenBank/DDBJ whole genome shotgun (WGS) entry which is preliminary data.</text>
</comment>
<dbReference type="PANTHER" id="PTHR33463:SF203">
    <property type="entry name" value="AAA+ ATPASE DOMAIN-CONTAINING PROTEIN"/>
    <property type="match status" value="1"/>
</dbReference>
<dbReference type="InterPro" id="IPR042197">
    <property type="entry name" value="Apaf_helical"/>
</dbReference>
<proteinExistence type="predicted"/>
<keyword evidence="3" id="KW-0067">ATP-binding</keyword>
<evidence type="ECO:0000256" key="3">
    <source>
        <dbReference type="ARBA" id="ARBA00022840"/>
    </source>
</evidence>
<keyword evidence="2" id="KW-0611">Plant defense</keyword>
<dbReference type="Gene3D" id="3.40.50.300">
    <property type="entry name" value="P-loop containing nucleotide triphosphate hydrolases"/>
    <property type="match status" value="1"/>
</dbReference>
<keyword evidence="5" id="KW-0378">Hydrolase</keyword>
<dbReference type="InterPro" id="IPR050905">
    <property type="entry name" value="Plant_NBS-LRR"/>
</dbReference>
<dbReference type="EMBL" id="PSQE01000002">
    <property type="protein sequence ID" value="RHN74722.1"/>
    <property type="molecule type" value="Genomic_DNA"/>
</dbReference>
<dbReference type="GO" id="GO:0006952">
    <property type="term" value="P:defense response"/>
    <property type="evidence" value="ECO:0007669"/>
    <property type="project" value="UniProtKB-KW"/>
</dbReference>
<gene>
    <name evidence="5" type="ORF">MtrunA17_Chr2g0313401</name>
</gene>
<dbReference type="Proteomes" id="UP000265566">
    <property type="component" value="Chromosome 2"/>
</dbReference>
<dbReference type="Pfam" id="PF00931">
    <property type="entry name" value="NB-ARC"/>
    <property type="match status" value="1"/>
</dbReference>
<name>A0A396JBQ0_MEDTR</name>
<feature type="domain" description="NB-ARC" evidence="4">
    <location>
        <begin position="7"/>
        <end position="93"/>
    </location>
</feature>
<dbReference type="InterPro" id="IPR027417">
    <property type="entry name" value="P-loop_NTPase"/>
</dbReference>
<keyword evidence="1" id="KW-0547">Nucleotide-binding</keyword>
<dbReference type="InterPro" id="IPR002182">
    <property type="entry name" value="NB-ARC"/>
</dbReference>
<dbReference type="GO" id="GO:0043531">
    <property type="term" value="F:ADP binding"/>
    <property type="evidence" value="ECO:0007669"/>
    <property type="project" value="InterPro"/>
</dbReference>
<organism evidence="5">
    <name type="scientific">Medicago truncatula</name>
    <name type="common">Barrel medic</name>
    <name type="synonym">Medicago tribuloides</name>
    <dbReference type="NCBI Taxonomy" id="3880"/>
    <lineage>
        <taxon>Eukaryota</taxon>
        <taxon>Viridiplantae</taxon>
        <taxon>Streptophyta</taxon>
        <taxon>Embryophyta</taxon>
        <taxon>Tracheophyta</taxon>
        <taxon>Spermatophyta</taxon>
        <taxon>Magnoliopsida</taxon>
        <taxon>eudicotyledons</taxon>
        <taxon>Gunneridae</taxon>
        <taxon>Pentapetalae</taxon>
        <taxon>rosids</taxon>
        <taxon>fabids</taxon>
        <taxon>Fabales</taxon>
        <taxon>Fabaceae</taxon>
        <taxon>Papilionoideae</taxon>
        <taxon>50 kb inversion clade</taxon>
        <taxon>NPAAA clade</taxon>
        <taxon>Hologalegina</taxon>
        <taxon>IRL clade</taxon>
        <taxon>Trifolieae</taxon>
        <taxon>Medicago</taxon>
    </lineage>
</organism>